<evidence type="ECO:0000259" key="1">
    <source>
        <dbReference type="Pfam" id="PF12867"/>
    </source>
</evidence>
<protein>
    <submittedName>
        <fullName evidence="2">DinB family protein</fullName>
    </submittedName>
</protein>
<name>A0ABY8KZ20_9FLAO</name>
<dbReference type="Pfam" id="PF12867">
    <property type="entry name" value="DinB_2"/>
    <property type="match status" value="1"/>
</dbReference>
<dbReference type="EMBL" id="CP122539">
    <property type="protein sequence ID" value="WGH74483.1"/>
    <property type="molecule type" value="Genomic_DNA"/>
</dbReference>
<dbReference type="Proteomes" id="UP001232001">
    <property type="component" value="Chromosome"/>
</dbReference>
<keyword evidence="3" id="KW-1185">Reference proteome</keyword>
<gene>
    <name evidence="2" type="ORF">P8625_10270</name>
</gene>
<evidence type="ECO:0000313" key="3">
    <source>
        <dbReference type="Proteomes" id="UP001232001"/>
    </source>
</evidence>
<accession>A0ABY8KZ20</accession>
<evidence type="ECO:0000313" key="2">
    <source>
        <dbReference type="EMBL" id="WGH74483.1"/>
    </source>
</evidence>
<dbReference type="InterPro" id="IPR024775">
    <property type="entry name" value="DinB-like"/>
</dbReference>
<dbReference type="InterPro" id="IPR034660">
    <property type="entry name" value="DinB/YfiT-like"/>
</dbReference>
<feature type="domain" description="DinB-like" evidence="1">
    <location>
        <begin position="8"/>
        <end position="144"/>
    </location>
</feature>
<organism evidence="2 3">
    <name type="scientific">Tenacibaculum tangerinum</name>
    <dbReference type="NCBI Taxonomy" id="3038772"/>
    <lineage>
        <taxon>Bacteria</taxon>
        <taxon>Pseudomonadati</taxon>
        <taxon>Bacteroidota</taxon>
        <taxon>Flavobacteriia</taxon>
        <taxon>Flavobacteriales</taxon>
        <taxon>Flavobacteriaceae</taxon>
        <taxon>Tenacibaculum</taxon>
    </lineage>
</organism>
<reference evidence="2 3" key="1">
    <citation type="submission" date="2023-04" db="EMBL/GenBank/DDBJ databases">
        <title>Tenacibaculum tangerinum sp. nov., isolated from sea tidal flat of South Korea.</title>
        <authorList>
            <person name="Lee S.H."/>
            <person name="Kim J.-J."/>
        </authorList>
    </citation>
    <scope>NUCLEOTIDE SEQUENCE [LARGE SCALE GENOMIC DNA]</scope>
    <source>
        <strain evidence="2 3">GRR-S3-23</strain>
    </source>
</reference>
<sequence>MNTQFEVLKKSRDLVLKRIEGLSLEQLHVIPEGFNNNIAWNVAHLVVTQQLLHYALSGLDCLVPDDLVEGYRKGTFPTKKFTEEEFEEVKELLIGLPDTLEEDFEAGIFKEYQKYETSTGFVLDSIESAIAFNNLHEGMHLGIIMSMCKLV</sequence>
<proteinExistence type="predicted"/>
<dbReference type="SUPFAM" id="SSF109854">
    <property type="entry name" value="DinB/YfiT-like putative metalloenzymes"/>
    <property type="match status" value="1"/>
</dbReference>
<dbReference type="RefSeq" id="WP_279650363.1">
    <property type="nucleotide sequence ID" value="NZ_CP122539.1"/>
</dbReference>
<dbReference type="Gene3D" id="1.20.120.450">
    <property type="entry name" value="dinb family like domain"/>
    <property type="match status" value="1"/>
</dbReference>